<evidence type="ECO:0000313" key="3">
    <source>
        <dbReference type="EMBL" id="KAF9994343.1"/>
    </source>
</evidence>
<evidence type="ECO:0000259" key="2">
    <source>
        <dbReference type="Pfam" id="PF12937"/>
    </source>
</evidence>
<keyword evidence="1" id="KW-0732">Signal</keyword>
<dbReference type="Pfam" id="PF12937">
    <property type="entry name" value="F-box-like"/>
    <property type="match status" value="1"/>
</dbReference>
<name>A0A9P6ME17_9FUNG</name>
<dbReference type="EMBL" id="JAAAHW010001596">
    <property type="protein sequence ID" value="KAF9994343.1"/>
    <property type="molecule type" value="Genomic_DNA"/>
</dbReference>
<comment type="caution">
    <text evidence="3">The sequence shown here is derived from an EMBL/GenBank/DDBJ whole genome shotgun (WGS) entry which is preliminary data.</text>
</comment>
<gene>
    <name evidence="3" type="ORF">BGZ65_010030</name>
</gene>
<dbReference type="InterPro" id="IPR001810">
    <property type="entry name" value="F-box_dom"/>
</dbReference>
<dbReference type="AlphaFoldDB" id="A0A9P6ME17"/>
<organism evidence="3 4">
    <name type="scientific">Modicella reniformis</name>
    <dbReference type="NCBI Taxonomy" id="1440133"/>
    <lineage>
        <taxon>Eukaryota</taxon>
        <taxon>Fungi</taxon>
        <taxon>Fungi incertae sedis</taxon>
        <taxon>Mucoromycota</taxon>
        <taxon>Mortierellomycotina</taxon>
        <taxon>Mortierellomycetes</taxon>
        <taxon>Mortierellales</taxon>
        <taxon>Mortierellaceae</taxon>
        <taxon>Modicella</taxon>
    </lineage>
</organism>
<feature type="signal peptide" evidence="1">
    <location>
        <begin position="1"/>
        <end position="21"/>
    </location>
</feature>
<feature type="domain" description="F-box" evidence="2">
    <location>
        <begin position="13"/>
        <end position="51"/>
    </location>
</feature>
<evidence type="ECO:0000313" key="4">
    <source>
        <dbReference type="Proteomes" id="UP000749646"/>
    </source>
</evidence>
<reference evidence="3" key="1">
    <citation type="journal article" date="2020" name="Fungal Divers.">
        <title>Resolving the Mortierellaceae phylogeny through synthesis of multi-gene phylogenetics and phylogenomics.</title>
        <authorList>
            <person name="Vandepol N."/>
            <person name="Liber J."/>
            <person name="Desiro A."/>
            <person name="Na H."/>
            <person name="Kennedy M."/>
            <person name="Barry K."/>
            <person name="Grigoriev I.V."/>
            <person name="Miller A.N."/>
            <person name="O'Donnell K."/>
            <person name="Stajich J.E."/>
            <person name="Bonito G."/>
        </authorList>
    </citation>
    <scope>NUCLEOTIDE SEQUENCE</scope>
    <source>
        <strain evidence="3">MES-2147</strain>
    </source>
</reference>
<proteinExistence type="predicted"/>
<feature type="chain" id="PRO_5040495478" description="F-box domain-containing protein" evidence="1">
    <location>
        <begin position="22"/>
        <end position="319"/>
    </location>
</feature>
<evidence type="ECO:0000256" key="1">
    <source>
        <dbReference type="SAM" id="SignalP"/>
    </source>
</evidence>
<feature type="non-terminal residue" evidence="3">
    <location>
        <position position="1"/>
    </location>
</feature>
<accession>A0A9P6ME17</accession>
<protein>
    <recommendedName>
        <fullName evidence="2">F-box domain-containing protein</fullName>
    </recommendedName>
</protein>
<dbReference type="Proteomes" id="UP000749646">
    <property type="component" value="Unassembled WGS sequence"/>
</dbReference>
<dbReference type="OrthoDB" id="2449674at2759"/>
<keyword evidence="4" id="KW-1185">Reference proteome</keyword>
<sequence length="319" mass="36756">MTKTACSRALGIPELLHLITAYLSQADLLACVQVNNQWNIHFIPKLWHTIDDSLQSWEIILLTCHSDPNIFRSRISAWPPTITSGGHSLERILFTRHSDLNNHLTRSKLSAEPPSSITNGKDEVWIRGIFAKYGHHIRRLKVRWIILVDAASTSGVCTNIQDLEINLNTENDRMICRKTEYEDDILAQNQRFQGVFEPPIPHLNKLTKAIYPSFMEEVRSGLVFTQHYWDLILANRRLRRLCLLNKPLLQWTVKSNEFIYDLLRGMKELQELCAINIVNMNLLWKLQELAPTVESVTVNKIYMFPGDHDSIASEDGFNA</sequence>